<dbReference type="PANTHER" id="PTHR10622">
    <property type="entry name" value="HET DOMAIN-CONTAINING PROTEIN"/>
    <property type="match status" value="1"/>
</dbReference>
<dbReference type="InterPro" id="IPR002110">
    <property type="entry name" value="Ankyrin_rpt"/>
</dbReference>
<dbReference type="InterPro" id="IPR058525">
    <property type="entry name" value="DUF8212"/>
</dbReference>
<reference evidence="3 4" key="1">
    <citation type="submission" date="2020-01" db="EMBL/GenBank/DDBJ databases">
        <title>Aspergillus terreus IFO 6365 whole genome shotgun sequence.</title>
        <authorList>
            <person name="Kanamasa S."/>
            <person name="Takahashi H."/>
        </authorList>
    </citation>
    <scope>NUCLEOTIDE SEQUENCE [LARGE SCALE GENOMIC DNA]</scope>
    <source>
        <strain evidence="3 4">IFO 6365</strain>
    </source>
</reference>
<dbReference type="EMBL" id="BLJY01000003">
    <property type="protein sequence ID" value="GFF14298.1"/>
    <property type="molecule type" value="Genomic_DNA"/>
</dbReference>
<dbReference type="PROSITE" id="PS50297">
    <property type="entry name" value="ANK_REP_REGION"/>
    <property type="match status" value="2"/>
</dbReference>
<dbReference type="OrthoDB" id="674604at2759"/>
<dbReference type="VEuPathDB" id="FungiDB:ATEG_00365"/>
<dbReference type="Pfam" id="PF06985">
    <property type="entry name" value="HET"/>
    <property type="match status" value="1"/>
</dbReference>
<sequence length="724" mass="81713">MRLLHTTEPPSAPFKVIEFTDDEIPPYAILSHTWDKEEITLRDLEVETPHYETLVNKKGYTKLRRACGLARQSGYDWLWMDTCCIDKTSSAELSEAVNSMYRWYQQAETCYAWLADAWSPSDVPTSRWFTRGWTLQELVGPSTVVFLDARWEVLGTKESLRSAISERTGIPEGILSGDDDLETMSVAQRMSWAAGRRTTRVEDRAYCLLGLFRISIPLVYGEGQKAFYRLQEEIMRVSDDMTLFAWQSPIPSSGLLAPSADAFAGCTDVVVSESPFVTSNIPWTVGNKGIQLQLPFLPVGRNGLGWAILSASRRGKETCFLAVYLRDIHLTMELFERVWCDRVELIYLTRFQPAQFPMRHIRVQQRQSTSSSSSLPEPPDPGVDSEVYSWALMSAQGHTVDYYRAEDGDALDGVLRAAGRDDPGRWRDLRRHVDPKVNKQDIHGRTLLWHAVSFGNAPAVWFLLAQKHVNVNSTDELSQTALWKAVEHNHRDIVWLLLSRSDIDAFPTNHHGLTPFHQAVRIGNETILRMYLSQDGFRNYIADGRGRTLLSHAAEYGRANIVEMLLKRADMKVDVEDERGWTPLTWAAALGKSDVCKLLLSHGADIDHEDHENKTPLLHAVDNNHATVCLCLIKNGSALDIEDHRYQRLLFYAVHHRRPGELCQALLDRGVPANLTDDHGMTPLMHAVAAGNEELCRLLLEYGANANSEDHAGKSPLWQKGGQG</sequence>
<dbReference type="Gene3D" id="1.25.40.20">
    <property type="entry name" value="Ankyrin repeat-containing domain"/>
    <property type="match status" value="3"/>
</dbReference>
<dbReference type="Pfam" id="PF12796">
    <property type="entry name" value="Ank_2"/>
    <property type="match status" value="4"/>
</dbReference>
<dbReference type="InterPro" id="IPR036770">
    <property type="entry name" value="Ankyrin_rpt-contain_sf"/>
</dbReference>
<dbReference type="AlphaFoldDB" id="A0A5M3YVD3"/>
<protein>
    <submittedName>
        <fullName evidence="3">Ankyrin repeat-containing protein</fullName>
    </submittedName>
</protein>
<evidence type="ECO:0000313" key="3">
    <source>
        <dbReference type="EMBL" id="GFF14298.1"/>
    </source>
</evidence>
<dbReference type="Proteomes" id="UP000452235">
    <property type="component" value="Unassembled WGS sequence"/>
</dbReference>
<dbReference type="PROSITE" id="PS50088">
    <property type="entry name" value="ANK_REPEAT"/>
    <property type="match status" value="3"/>
</dbReference>
<dbReference type="SUPFAM" id="SSF48403">
    <property type="entry name" value="Ankyrin repeat"/>
    <property type="match status" value="2"/>
</dbReference>
<keyword evidence="4" id="KW-1185">Reference proteome</keyword>
<dbReference type="Pfam" id="PF26640">
    <property type="entry name" value="DUF8212"/>
    <property type="match status" value="1"/>
</dbReference>
<evidence type="ECO:0000313" key="4">
    <source>
        <dbReference type="Proteomes" id="UP000452235"/>
    </source>
</evidence>
<comment type="caution">
    <text evidence="3">The sequence shown here is derived from an EMBL/GenBank/DDBJ whole genome shotgun (WGS) entry which is preliminary data.</text>
</comment>
<dbReference type="SMART" id="SM00248">
    <property type="entry name" value="ANK"/>
    <property type="match status" value="8"/>
</dbReference>
<accession>A0A5M3YVD3</accession>
<proteinExistence type="predicted"/>
<evidence type="ECO:0000259" key="1">
    <source>
        <dbReference type="Pfam" id="PF06985"/>
    </source>
</evidence>
<feature type="domain" description="DUF8212" evidence="2">
    <location>
        <begin position="225"/>
        <end position="254"/>
    </location>
</feature>
<gene>
    <name evidence="3" type="ORF">ATEIFO6365_0003036400</name>
</gene>
<feature type="domain" description="Heterokaryon incompatibility" evidence="1">
    <location>
        <begin position="27"/>
        <end position="117"/>
    </location>
</feature>
<evidence type="ECO:0000259" key="2">
    <source>
        <dbReference type="Pfam" id="PF26640"/>
    </source>
</evidence>
<organism evidence="3 4">
    <name type="scientific">Aspergillus terreus</name>
    <dbReference type="NCBI Taxonomy" id="33178"/>
    <lineage>
        <taxon>Eukaryota</taxon>
        <taxon>Fungi</taxon>
        <taxon>Dikarya</taxon>
        <taxon>Ascomycota</taxon>
        <taxon>Pezizomycotina</taxon>
        <taxon>Eurotiomycetes</taxon>
        <taxon>Eurotiomycetidae</taxon>
        <taxon>Eurotiales</taxon>
        <taxon>Aspergillaceae</taxon>
        <taxon>Aspergillus</taxon>
        <taxon>Aspergillus subgen. Circumdati</taxon>
    </lineage>
</organism>
<dbReference type="InterPro" id="IPR010730">
    <property type="entry name" value="HET"/>
</dbReference>
<dbReference type="PANTHER" id="PTHR10622:SF10">
    <property type="entry name" value="HET DOMAIN-CONTAINING PROTEIN"/>
    <property type="match status" value="1"/>
</dbReference>
<name>A0A5M3YVD3_ASPTE</name>